<dbReference type="InterPro" id="IPR029058">
    <property type="entry name" value="AB_hydrolase_fold"/>
</dbReference>
<dbReference type="PRINTS" id="PR00111">
    <property type="entry name" value="ABHYDROLASE"/>
</dbReference>
<dbReference type="Proteomes" id="UP000239724">
    <property type="component" value="Unassembled WGS sequence"/>
</dbReference>
<dbReference type="GO" id="GO:0016787">
    <property type="term" value="F:hydrolase activity"/>
    <property type="evidence" value="ECO:0007669"/>
    <property type="project" value="UniProtKB-KW"/>
</dbReference>
<dbReference type="PRINTS" id="PR00412">
    <property type="entry name" value="EPOXHYDRLASE"/>
</dbReference>
<reference evidence="3 4" key="1">
    <citation type="journal article" date="2018" name="Arch. Microbiol.">
        <title>New insights into the metabolic potential of the phototrophic purple bacterium Rhodopila globiformis DSM 161(T) from its draft genome sequence and evidence for a vanadium-dependent nitrogenase.</title>
        <authorList>
            <person name="Imhoff J.F."/>
            <person name="Rahn T."/>
            <person name="Kunzel S."/>
            <person name="Neulinger S.C."/>
        </authorList>
    </citation>
    <scope>NUCLEOTIDE SEQUENCE [LARGE SCALE GENOMIC DNA]</scope>
    <source>
        <strain evidence="3 4">DSM 161</strain>
    </source>
</reference>
<dbReference type="InterPro" id="IPR000639">
    <property type="entry name" value="Epox_hydrolase-like"/>
</dbReference>
<keyword evidence="1 3" id="KW-0378">Hydrolase</keyword>
<dbReference type="PANTHER" id="PTHR43329">
    <property type="entry name" value="EPOXIDE HYDROLASE"/>
    <property type="match status" value="1"/>
</dbReference>
<dbReference type="SUPFAM" id="SSF53474">
    <property type="entry name" value="alpha/beta-Hydrolases"/>
    <property type="match status" value="1"/>
</dbReference>
<accession>A0A2S6N428</accession>
<dbReference type="AlphaFoldDB" id="A0A2S6N428"/>
<evidence type="ECO:0000256" key="1">
    <source>
        <dbReference type="ARBA" id="ARBA00022801"/>
    </source>
</evidence>
<organism evidence="3 4">
    <name type="scientific">Rhodopila globiformis</name>
    <name type="common">Rhodopseudomonas globiformis</name>
    <dbReference type="NCBI Taxonomy" id="1071"/>
    <lineage>
        <taxon>Bacteria</taxon>
        <taxon>Pseudomonadati</taxon>
        <taxon>Pseudomonadota</taxon>
        <taxon>Alphaproteobacteria</taxon>
        <taxon>Acetobacterales</taxon>
        <taxon>Acetobacteraceae</taxon>
        <taxon>Rhodopila</taxon>
    </lineage>
</organism>
<evidence type="ECO:0000259" key="2">
    <source>
        <dbReference type="Pfam" id="PF00561"/>
    </source>
</evidence>
<gene>
    <name evidence="3" type="ORF">CCS01_21750</name>
</gene>
<dbReference type="OrthoDB" id="9812774at2"/>
<name>A0A2S6N428_RHOGL</name>
<comment type="caution">
    <text evidence="3">The sequence shown here is derived from an EMBL/GenBank/DDBJ whole genome shotgun (WGS) entry which is preliminary data.</text>
</comment>
<feature type="domain" description="AB hydrolase-1" evidence="2">
    <location>
        <begin position="33"/>
        <end position="275"/>
    </location>
</feature>
<evidence type="ECO:0000313" key="3">
    <source>
        <dbReference type="EMBL" id="PPQ29374.1"/>
    </source>
</evidence>
<keyword evidence="4" id="KW-1185">Reference proteome</keyword>
<dbReference type="InterPro" id="IPR000073">
    <property type="entry name" value="AB_hydrolase_1"/>
</dbReference>
<dbReference type="EMBL" id="NHRY01000228">
    <property type="protein sequence ID" value="PPQ29374.1"/>
    <property type="molecule type" value="Genomic_DNA"/>
</dbReference>
<evidence type="ECO:0000313" key="4">
    <source>
        <dbReference type="Proteomes" id="UP000239724"/>
    </source>
</evidence>
<sequence>MVGAQGRTGKMEHHHADLGDVRLHYVTTGSGFPVVLLHGWPQSWYEWRKIIPGLAEHYQVIAPDLRGLGDSSRPPEGYDKKTVGNDVWRLVHDVLGISAFHLVGHDWGGPTAYAIAAAHPEAVRKLVILDVTIPGDGSPDMSQGGRRWHHGFHRTLDLPEALVTGREDIYLGWFYRTYGARPDAIPEEAIAEYLRTYRQPGALRAGFAYYRAFPQDFADNAAMAARSKLPMPVLALGGDRSWGRGTESLESLRRLAENVEGGVMENCGHFIPEEQPAELLRRLAGFLA</sequence>
<proteinExistence type="predicted"/>
<protein>
    <submittedName>
        <fullName evidence="3">Alpha/beta hydrolase</fullName>
    </submittedName>
</protein>
<dbReference type="Pfam" id="PF00561">
    <property type="entry name" value="Abhydrolase_1"/>
    <property type="match status" value="1"/>
</dbReference>
<dbReference type="Gene3D" id="3.40.50.1820">
    <property type="entry name" value="alpha/beta hydrolase"/>
    <property type="match status" value="1"/>
</dbReference>